<feature type="non-terminal residue" evidence="2">
    <location>
        <position position="150"/>
    </location>
</feature>
<dbReference type="Proteomes" id="UP001233999">
    <property type="component" value="Unassembled WGS sequence"/>
</dbReference>
<accession>A0AAD8A3M6</accession>
<reference evidence="2" key="2">
    <citation type="submission" date="2023-05" db="EMBL/GenBank/DDBJ databases">
        <authorList>
            <person name="Fouks B."/>
        </authorList>
    </citation>
    <scope>NUCLEOTIDE SEQUENCE</scope>
    <source>
        <strain evidence="2">Stay&amp;Tobe</strain>
        <tissue evidence="2">Testes</tissue>
    </source>
</reference>
<comment type="caution">
    <text evidence="2">The sequence shown here is derived from an EMBL/GenBank/DDBJ whole genome shotgun (WGS) entry which is preliminary data.</text>
</comment>
<evidence type="ECO:0000313" key="2">
    <source>
        <dbReference type="EMBL" id="KAJ9591768.1"/>
    </source>
</evidence>
<sequence>MKMKMIIWKNLLNRAEVNQMEKDVNVTPESKNSSSDEIDDDIDDITAQADEEISVKSEANKESSIKEIPEIGTAMDTTENEISTIDVESDSGSDSGHEEDNVDVKVKEEEKKESRVSRFLNTFRRKKPTSVQSAGLEGCGERLAVRETRQ</sequence>
<protein>
    <submittedName>
        <fullName evidence="2">Uncharacterized protein</fullName>
    </submittedName>
</protein>
<name>A0AAD8A3M6_DIPPU</name>
<dbReference type="EMBL" id="JASPKZ010003857">
    <property type="protein sequence ID" value="KAJ9591768.1"/>
    <property type="molecule type" value="Genomic_DNA"/>
</dbReference>
<feature type="region of interest" description="Disordered" evidence="1">
    <location>
        <begin position="21"/>
        <end position="40"/>
    </location>
</feature>
<evidence type="ECO:0000256" key="1">
    <source>
        <dbReference type="SAM" id="MobiDB-lite"/>
    </source>
</evidence>
<feature type="region of interest" description="Disordered" evidence="1">
    <location>
        <begin position="77"/>
        <end position="111"/>
    </location>
</feature>
<feature type="compositionally biased region" description="Basic and acidic residues" evidence="1">
    <location>
        <begin position="95"/>
        <end position="111"/>
    </location>
</feature>
<organism evidence="2 3">
    <name type="scientific">Diploptera punctata</name>
    <name type="common">Pacific beetle cockroach</name>
    <dbReference type="NCBI Taxonomy" id="6984"/>
    <lineage>
        <taxon>Eukaryota</taxon>
        <taxon>Metazoa</taxon>
        <taxon>Ecdysozoa</taxon>
        <taxon>Arthropoda</taxon>
        <taxon>Hexapoda</taxon>
        <taxon>Insecta</taxon>
        <taxon>Pterygota</taxon>
        <taxon>Neoptera</taxon>
        <taxon>Polyneoptera</taxon>
        <taxon>Dictyoptera</taxon>
        <taxon>Blattodea</taxon>
        <taxon>Blaberoidea</taxon>
        <taxon>Blaberidae</taxon>
        <taxon>Diplopterinae</taxon>
        <taxon>Diploptera</taxon>
    </lineage>
</organism>
<proteinExistence type="predicted"/>
<evidence type="ECO:0000313" key="3">
    <source>
        <dbReference type="Proteomes" id="UP001233999"/>
    </source>
</evidence>
<keyword evidence="3" id="KW-1185">Reference proteome</keyword>
<gene>
    <name evidence="2" type="ORF">L9F63_001704</name>
</gene>
<reference evidence="2" key="1">
    <citation type="journal article" date="2023" name="IScience">
        <title>Live-bearing cockroach genome reveals convergent evolutionary mechanisms linked to viviparity in insects and beyond.</title>
        <authorList>
            <person name="Fouks B."/>
            <person name="Harrison M.C."/>
            <person name="Mikhailova A.A."/>
            <person name="Marchal E."/>
            <person name="English S."/>
            <person name="Carruthers M."/>
            <person name="Jennings E.C."/>
            <person name="Chiamaka E.L."/>
            <person name="Frigard R.A."/>
            <person name="Pippel M."/>
            <person name="Attardo G.M."/>
            <person name="Benoit J.B."/>
            <person name="Bornberg-Bauer E."/>
            <person name="Tobe S.S."/>
        </authorList>
    </citation>
    <scope>NUCLEOTIDE SEQUENCE</scope>
    <source>
        <strain evidence="2">Stay&amp;Tobe</strain>
    </source>
</reference>
<dbReference type="AlphaFoldDB" id="A0AAD8A3M6"/>